<reference evidence="1 2" key="1">
    <citation type="journal article" date="2012" name="New Phytol.">
        <title>Insight into trade-off between wood decay and parasitism from the genome of a fungal forest pathogen.</title>
        <authorList>
            <person name="Olson A."/>
            <person name="Aerts A."/>
            <person name="Asiegbu F."/>
            <person name="Belbahri L."/>
            <person name="Bouzid O."/>
            <person name="Broberg A."/>
            <person name="Canback B."/>
            <person name="Coutinho P.M."/>
            <person name="Cullen D."/>
            <person name="Dalman K."/>
            <person name="Deflorio G."/>
            <person name="van Diepen L.T."/>
            <person name="Dunand C."/>
            <person name="Duplessis S."/>
            <person name="Durling M."/>
            <person name="Gonthier P."/>
            <person name="Grimwood J."/>
            <person name="Fossdal C.G."/>
            <person name="Hansson D."/>
            <person name="Henrissat B."/>
            <person name="Hietala A."/>
            <person name="Himmelstrand K."/>
            <person name="Hoffmeister D."/>
            <person name="Hogberg N."/>
            <person name="James T.Y."/>
            <person name="Karlsson M."/>
            <person name="Kohler A."/>
            <person name="Kues U."/>
            <person name="Lee Y.H."/>
            <person name="Lin Y.C."/>
            <person name="Lind M."/>
            <person name="Lindquist E."/>
            <person name="Lombard V."/>
            <person name="Lucas S."/>
            <person name="Lunden K."/>
            <person name="Morin E."/>
            <person name="Murat C."/>
            <person name="Park J."/>
            <person name="Raffaello T."/>
            <person name="Rouze P."/>
            <person name="Salamov A."/>
            <person name="Schmutz J."/>
            <person name="Solheim H."/>
            <person name="Stahlberg J."/>
            <person name="Velez H."/>
            <person name="de Vries R.P."/>
            <person name="Wiebenga A."/>
            <person name="Woodward S."/>
            <person name="Yakovlev I."/>
            <person name="Garbelotto M."/>
            <person name="Martin F."/>
            <person name="Grigoriev I.V."/>
            <person name="Stenlid J."/>
        </authorList>
    </citation>
    <scope>NUCLEOTIDE SEQUENCE [LARGE SCALE GENOMIC DNA]</scope>
    <source>
        <strain evidence="1 2">TC 32-1</strain>
    </source>
</reference>
<gene>
    <name evidence="1" type="ORF">HETIRDRAFT_171491</name>
</gene>
<dbReference type="GeneID" id="20668343"/>
<protein>
    <submittedName>
        <fullName evidence="1">Uncharacterized protein</fullName>
    </submittedName>
</protein>
<evidence type="ECO:0000313" key="1">
    <source>
        <dbReference type="EMBL" id="ETW80010.1"/>
    </source>
</evidence>
<dbReference type="RefSeq" id="XP_009548535.1">
    <property type="nucleotide sequence ID" value="XM_009550240.1"/>
</dbReference>
<proteinExistence type="predicted"/>
<dbReference type="Proteomes" id="UP000030671">
    <property type="component" value="Unassembled WGS sequence"/>
</dbReference>
<evidence type="ECO:0000313" key="2">
    <source>
        <dbReference type="Proteomes" id="UP000030671"/>
    </source>
</evidence>
<name>W4K3U2_HETIT</name>
<dbReference type="KEGG" id="hir:HETIRDRAFT_171491"/>
<dbReference type="HOGENOM" id="CLU_2849965_0_0_1"/>
<accession>W4K3U2</accession>
<dbReference type="EMBL" id="KI925460">
    <property type="protein sequence ID" value="ETW80010.1"/>
    <property type="molecule type" value="Genomic_DNA"/>
</dbReference>
<sequence length="65" mass="7014">MGDSSDESGSVACSQTENVRVLLPNPSMICCPVSLNEHCHITNRCGAASFTFEQSIADENSETYE</sequence>
<keyword evidence="2" id="KW-1185">Reference proteome</keyword>
<organism evidence="1 2">
    <name type="scientific">Heterobasidion irregulare (strain TC 32-1)</name>
    <dbReference type="NCBI Taxonomy" id="747525"/>
    <lineage>
        <taxon>Eukaryota</taxon>
        <taxon>Fungi</taxon>
        <taxon>Dikarya</taxon>
        <taxon>Basidiomycota</taxon>
        <taxon>Agaricomycotina</taxon>
        <taxon>Agaricomycetes</taxon>
        <taxon>Russulales</taxon>
        <taxon>Bondarzewiaceae</taxon>
        <taxon>Heterobasidion</taxon>
        <taxon>Heterobasidion annosum species complex</taxon>
    </lineage>
</organism>
<dbReference type="AlphaFoldDB" id="W4K3U2"/>
<dbReference type="InParanoid" id="W4K3U2"/>